<dbReference type="EMBL" id="MU274901">
    <property type="protein sequence ID" value="KAI0093544.1"/>
    <property type="molecule type" value="Genomic_DNA"/>
</dbReference>
<sequence>MSSYSRGSYDPAPNPAMPEKPPSAFVGHLKSAFCILLHSLLLACHAILVGVAQNGHPLHLVKNAWYTESFFYVLNFGPNAAGKAYLVLLLYYTQKLALRRNLHKKQKLTAIHDQATAWLGLGSAFPVLWDQFSTCVSPFYVVCIFLYLVGLFILGITMPILFSVGAVFNDEARYLNITTYLSDVGTSAQKLTNAFPVVNLLPLVDWDVSTLGWQDYVIYDIPNFVGFRPIQVTATRVNVRCSSLANATQSAGFNTTSGTFPFRIDPRIEEVNIAPTNRALYVLPLILRNGSGSDSSVAPPSTMIVASTMDIQDDVDLKRDSVIQLNPAIIPGTCMFQSECTQLSSIQLLACDVDFYEDKRDVVPQIGLTGESTTAPRKSGWMDWTLPAAPKDIALSLVNQFGTFSPLSNTVQKYHTAGGSFSRNYTFTMLESNLMDALRFDHEDTGVINLGQLEVTLQNAIAAVFWRASVRMAVEAQLPVNGPAQMSKSLGQPFRYSIQITFWPPIVGLAMSALLLVTSVILTRHAQPHSAEHAKLDTAGVLQLAWLMGSKSEMTTQNSTPRNSDFGGCDMSGCDIANRLRSTAKSADISKLREAGGKIPVEGWGCS</sequence>
<name>A0ACB8UGX6_9APHY</name>
<reference evidence="1" key="1">
    <citation type="journal article" date="2021" name="Environ. Microbiol.">
        <title>Gene family expansions and transcriptome signatures uncover fungal adaptations to wood decay.</title>
        <authorList>
            <person name="Hage H."/>
            <person name="Miyauchi S."/>
            <person name="Viragh M."/>
            <person name="Drula E."/>
            <person name="Min B."/>
            <person name="Chaduli D."/>
            <person name="Navarro D."/>
            <person name="Favel A."/>
            <person name="Norest M."/>
            <person name="Lesage-Meessen L."/>
            <person name="Balint B."/>
            <person name="Merenyi Z."/>
            <person name="de Eugenio L."/>
            <person name="Morin E."/>
            <person name="Martinez A.T."/>
            <person name="Baldrian P."/>
            <person name="Stursova M."/>
            <person name="Martinez M.J."/>
            <person name="Novotny C."/>
            <person name="Magnuson J.K."/>
            <person name="Spatafora J.W."/>
            <person name="Maurice S."/>
            <person name="Pangilinan J."/>
            <person name="Andreopoulos W."/>
            <person name="LaButti K."/>
            <person name="Hundley H."/>
            <person name="Na H."/>
            <person name="Kuo A."/>
            <person name="Barry K."/>
            <person name="Lipzen A."/>
            <person name="Henrissat B."/>
            <person name="Riley R."/>
            <person name="Ahrendt S."/>
            <person name="Nagy L.G."/>
            <person name="Grigoriev I.V."/>
            <person name="Martin F."/>
            <person name="Rosso M.N."/>
        </authorList>
    </citation>
    <scope>NUCLEOTIDE SEQUENCE</scope>
    <source>
        <strain evidence="1">CBS 384.51</strain>
    </source>
</reference>
<gene>
    <name evidence="1" type="ORF">BDY19DRAFT_917541</name>
</gene>
<evidence type="ECO:0000313" key="2">
    <source>
        <dbReference type="Proteomes" id="UP001055072"/>
    </source>
</evidence>
<proteinExistence type="predicted"/>
<keyword evidence="2" id="KW-1185">Reference proteome</keyword>
<evidence type="ECO:0000313" key="1">
    <source>
        <dbReference type="EMBL" id="KAI0093544.1"/>
    </source>
</evidence>
<dbReference type="Proteomes" id="UP001055072">
    <property type="component" value="Unassembled WGS sequence"/>
</dbReference>
<comment type="caution">
    <text evidence="1">The sequence shown here is derived from an EMBL/GenBank/DDBJ whole genome shotgun (WGS) entry which is preliminary data.</text>
</comment>
<organism evidence="1 2">
    <name type="scientific">Irpex rosettiformis</name>
    <dbReference type="NCBI Taxonomy" id="378272"/>
    <lineage>
        <taxon>Eukaryota</taxon>
        <taxon>Fungi</taxon>
        <taxon>Dikarya</taxon>
        <taxon>Basidiomycota</taxon>
        <taxon>Agaricomycotina</taxon>
        <taxon>Agaricomycetes</taxon>
        <taxon>Polyporales</taxon>
        <taxon>Irpicaceae</taxon>
        <taxon>Irpex</taxon>
    </lineage>
</organism>
<accession>A0ACB8UGX6</accession>
<protein>
    <submittedName>
        <fullName evidence="1">Uncharacterized protein</fullName>
    </submittedName>
</protein>